<feature type="domain" description="Thioesterase" evidence="2">
    <location>
        <begin position="52"/>
        <end position="120"/>
    </location>
</feature>
<protein>
    <submittedName>
        <fullName evidence="3">Hydroxyphenylacetyl-CoA thioesterase PaaI</fullName>
    </submittedName>
</protein>
<comment type="caution">
    <text evidence="3">The sequence shown here is derived from an EMBL/GenBank/DDBJ whole genome shotgun (WGS) entry which is preliminary data.</text>
</comment>
<organism evidence="3 4">
    <name type="scientific">Cryptosporangium japonicum</name>
    <dbReference type="NCBI Taxonomy" id="80872"/>
    <lineage>
        <taxon>Bacteria</taxon>
        <taxon>Bacillati</taxon>
        <taxon>Actinomycetota</taxon>
        <taxon>Actinomycetes</taxon>
        <taxon>Cryptosporangiales</taxon>
        <taxon>Cryptosporangiaceae</taxon>
        <taxon>Cryptosporangium</taxon>
    </lineage>
</organism>
<reference evidence="3 4" key="1">
    <citation type="journal article" date="2019" name="Int. J. Syst. Evol. Microbiol.">
        <title>The Global Catalogue of Microorganisms (GCM) 10K type strain sequencing project: providing services to taxonomists for standard genome sequencing and annotation.</title>
        <authorList>
            <consortium name="The Broad Institute Genomics Platform"/>
            <consortium name="The Broad Institute Genome Sequencing Center for Infectious Disease"/>
            <person name="Wu L."/>
            <person name="Ma J."/>
        </authorList>
    </citation>
    <scope>NUCLEOTIDE SEQUENCE [LARGE SCALE GENOMIC DNA]</scope>
    <source>
        <strain evidence="3 4">JCM 10425</strain>
    </source>
</reference>
<sequence>MTADVARRSAEVMLAADRASRSLGITLEHVGPGTADVSMVVREDMTNGWDLCHGGLIATLADTAFAVACNSHGEVTVAAGFDVTFLEPGRAGDRLRAHAEERSRRGRSGIYDVTVRRDEPDGSPGVVIAEFRGRSRSLGRPITG</sequence>
<evidence type="ECO:0000259" key="2">
    <source>
        <dbReference type="Pfam" id="PF03061"/>
    </source>
</evidence>
<dbReference type="NCBIfam" id="TIGR00369">
    <property type="entry name" value="unchar_dom_1"/>
    <property type="match status" value="1"/>
</dbReference>
<dbReference type="InterPro" id="IPR052723">
    <property type="entry name" value="Acyl-CoA_thioesterase_PaaI"/>
</dbReference>
<dbReference type="InterPro" id="IPR029069">
    <property type="entry name" value="HotDog_dom_sf"/>
</dbReference>
<dbReference type="Pfam" id="PF03061">
    <property type="entry name" value="4HBT"/>
    <property type="match status" value="1"/>
</dbReference>
<dbReference type="InterPro" id="IPR003736">
    <property type="entry name" value="PAAI_dom"/>
</dbReference>
<name>A0ABN0UFJ6_9ACTN</name>
<evidence type="ECO:0000256" key="1">
    <source>
        <dbReference type="ARBA" id="ARBA00022801"/>
    </source>
</evidence>
<keyword evidence="4" id="KW-1185">Reference proteome</keyword>
<dbReference type="InterPro" id="IPR011973">
    <property type="entry name" value="PaaD"/>
</dbReference>
<dbReference type="InterPro" id="IPR006683">
    <property type="entry name" value="Thioestr_dom"/>
</dbReference>
<dbReference type="CDD" id="cd03443">
    <property type="entry name" value="PaaI_thioesterase"/>
    <property type="match status" value="1"/>
</dbReference>
<dbReference type="PANTHER" id="PTHR42856">
    <property type="entry name" value="ACYL-COENZYME A THIOESTERASE PAAI"/>
    <property type="match status" value="1"/>
</dbReference>
<dbReference type="RefSeq" id="WP_425558177.1">
    <property type="nucleotide sequence ID" value="NZ_BAAAGX010000014.1"/>
</dbReference>
<keyword evidence="1" id="KW-0378">Hydrolase</keyword>
<evidence type="ECO:0000313" key="3">
    <source>
        <dbReference type="EMBL" id="GAA0248877.1"/>
    </source>
</evidence>
<dbReference type="SUPFAM" id="SSF54637">
    <property type="entry name" value="Thioesterase/thiol ester dehydrase-isomerase"/>
    <property type="match status" value="1"/>
</dbReference>
<proteinExistence type="predicted"/>
<dbReference type="Proteomes" id="UP001500967">
    <property type="component" value="Unassembled WGS sequence"/>
</dbReference>
<gene>
    <name evidence="3" type="primary">paaI</name>
    <name evidence="3" type="ORF">GCM10009539_37680</name>
</gene>
<accession>A0ABN0UFJ6</accession>
<dbReference type="Gene3D" id="3.10.129.10">
    <property type="entry name" value="Hotdog Thioesterase"/>
    <property type="match status" value="1"/>
</dbReference>
<dbReference type="NCBIfam" id="TIGR02286">
    <property type="entry name" value="PaaD"/>
    <property type="match status" value="1"/>
</dbReference>
<evidence type="ECO:0000313" key="4">
    <source>
        <dbReference type="Proteomes" id="UP001500967"/>
    </source>
</evidence>
<dbReference type="EMBL" id="BAAAGX010000014">
    <property type="protein sequence ID" value="GAA0248877.1"/>
    <property type="molecule type" value="Genomic_DNA"/>
</dbReference>
<dbReference type="PANTHER" id="PTHR42856:SF1">
    <property type="entry name" value="ACYL-COENZYME A THIOESTERASE PAAI"/>
    <property type="match status" value="1"/>
</dbReference>